<evidence type="ECO:0000313" key="1">
    <source>
        <dbReference type="EMBL" id="PNG24229.1"/>
    </source>
</evidence>
<accession>A0A2J7TBU1</accession>
<sequence length="78" mass="8636">MPDYSLDLLIADVAILHEVIGVAIESFGEIGIDQSDEKCALHRRVDALLNVAENFSQQIAARAERDIRSLRAEMKGRA</sequence>
<reference evidence="1 2" key="1">
    <citation type="submission" date="2017-10" db="EMBL/GenBank/DDBJ databases">
        <title>Genome announcement of Methylocella silvestris TVC from permafrost.</title>
        <authorList>
            <person name="Wang J."/>
            <person name="Geng K."/>
            <person name="Ul-Haque F."/>
            <person name="Crombie A.T."/>
            <person name="Street L.E."/>
            <person name="Wookey P.A."/>
            <person name="Murrell J.C."/>
            <person name="Pratscher J."/>
        </authorList>
    </citation>
    <scope>NUCLEOTIDE SEQUENCE [LARGE SCALE GENOMIC DNA]</scope>
    <source>
        <strain evidence="1 2">TVC</strain>
    </source>
</reference>
<proteinExistence type="predicted"/>
<protein>
    <submittedName>
        <fullName evidence="1">Uncharacterized protein</fullName>
    </submittedName>
</protein>
<name>A0A2J7TBU1_METSI</name>
<organism evidence="1 2">
    <name type="scientific">Methylocella silvestris</name>
    <dbReference type="NCBI Taxonomy" id="199596"/>
    <lineage>
        <taxon>Bacteria</taxon>
        <taxon>Pseudomonadati</taxon>
        <taxon>Pseudomonadota</taxon>
        <taxon>Alphaproteobacteria</taxon>
        <taxon>Hyphomicrobiales</taxon>
        <taxon>Beijerinckiaceae</taxon>
        <taxon>Methylocella</taxon>
    </lineage>
</organism>
<dbReference type="Proteomes" id="UP000236286">
    <property type="component" value="Unassembled WGS sequence"/>
</dbReference>
<comment type="caution">
    <text evidence="1">The sequence shown here is derived from an EMBL/GenBank/DDBJ whole genome shotgun (WGS) entry which is preliminary data.</text>
</comment>
<gene>
    <name evidence="1" type="ORF">CR492_19770</name>
</gene>
<dbReference type="EMBL" id="PDZR01000043">
    <property type="protein sequence ID" value="PNG24229.1"/>
    <property type="molecule type" value="Genomic_DNA"/>
</dbReference>
<evidence type="ECO:0000313" key="2">
    <source>
        <dbReference type="Proteomes" id="UP000236286"/>
    </source>
</evidence>
<dbReference type="AlphaFoldDB" id="A0A2J7TBU1"/>